<protein>
    <submittedName>
        <fullName evidence="2">Uncharacterized protein</fullName>
    </submittedName>
</protein>
<dbReference type="eggNOG" id="ENOG502RINH">
    <property type="taxonomic scope" value="Eukaryota"/>
</dbReference>
<organism evidence="2 3">
    <name type="scientific">Dictyostelium purpureum</name>
    <name type="common">Slime mold</name>
    <dbReference type="NCBI Taxonomy" id="5786"/>
    <lineage>
        <taxon>Eukaryota</taxon>
        <taxon>Amoebozoa</taxon>
        <taxon>Evosea</taxon>
        <taxon>Eumycetozoa</taxon>
        <taxon>Dictyostelia</taxon>
        <taxon>Dictyosteliales</taxon>
        <taxon>Dictyosteliaceae</taxon>
        <taxon>Dictyostelium</taxon>
    </lineage>
</organism>
<dbReference type="AlphaFoldDB" id="F0ZBJ0"/>
<name>F0ZBJ0_DICPU</name>
<dbReference type="EMBL" id="GL870971">
    <property type="protein sequence ID" value="EGC38674.1"/>
    <property type="molecule type" value="Genomic_DNA"/>
</dbReference>
<dbReference type="OrthoDB" id="17611at2759"/>
<gene>
    <name evidence="2" type="ORF">DICPUDRAFT_91384</name>
</gene>
<accession>F0ZBJ0</accession>
<dbReference type="Proteomes" id="UP000001064">
    <property type="component" value="Unassembled WGS sequence"/>
</dbReference>
<evidence type="ECO:0000313" key="2">
    <source>
        <dbReference type="EMBL" id="EGC38674.1"/>
    </source>
</evidence>
<keyword evidence="3" id="KW-1185">Reference proteome</keyword>
<keyword evidence="1" id="KW-1133">Transmembrane helix</keyword>
<sequence length="72" mass="7858">MLAFGIAQIIVTNLQLVDCGKESDSSFSFLCSTGKGAYYVPMAILLFINLCGGVFGIVCRHLIDNDQKGNYY</sequence>
<evidence type="ECO:0000256" key="1">
    <source>
        <dbReference type="SAM" id="Phobius"/>
    </source>
</evidence>
<feature type="transmembrane region" description="Helical" evidence="1">
    <location>
        <begin position="38"/>
        <end position="58"/>
    </location>
</feature>
<dbReference type="VEuPathDB" id="AmoebaDB:DICPUDRAFT_91384"/>
<evidence type="ECO:0000313" key="3">
    <source>
        <dbReference type="Proteomes" id="UP000001064"/>
    </source>
</evidence>
<dbReference type="GeneID" id="10506724"/>
<dbReference type="RefSeq" id="XP_003284770.1">
    <property type="nucleotide sequence ID" value="XM_003284722.1"/>
</dbReference>
<keyword evidence="1" id="KW-0472">Membrane</keyword>
<keyword evidence="1" id="KW-0812">Transmembrane</keyword>
<dbReference type="FunCoup" id="F0ZBJ0">
    <property type="interactions" value="70"/>
</dbReference>
<dbReference type="InParanoid" id="F0ZBJ0"/>
<dbReference type="KEGG" id="dpp:DICPUDRAFT_91384"/>
<reference evidence="3" key="1">
    <citation type="journal article" date="2011" name="Genome Biol.">
        <title>Comparative genomics of the social amoebae Dictyostelium discoideum and Dictyostelium purpureum.</title>
        <authorList>
            <consortium name="US DOE Joint Genome Institute (JGI-PGF)"/>
            <person name="Sucgang R."/>
            <person name="Kuo A."/>
            <person name="Tian X."/>
            <person name="Salerno W."/>
            <person name="Parikh A."/>
            <person name="Feasley C.L."/>
            <person name="Dalin E."/>
            <person name="Tu H."/>
            <person name="Huang E."/>
            <person name="Barry K."/>
            <person name="Lindquist E."/>
            <person name="Shapiro H."/>
            <person name="Bruce D."/>
            <person name="Schmutz J."/>
            <person name="Salamov A."/>
            <person name="Fey P."/>
            <person name="Gaudet P."/>
            <person name="Anjard C."/>
            <person name="Babu M.M."/>
            <person name="Basu S."/>
            <person name="Bushmanova Y."/>
            <person name="van der Wel H."/>
            <person name="Katoh-Kurasawa M."/>
            <person name="Dinh C."/>
            <person name="Coutinho P.M."/>
            <person name="Saito T."/>
            <person name="Elias M."/>
            <person name="Schaap P."/>
            <person name="Kay R.R."/>
            <person name="Henrissat B."/>
            <person name="Eichinger L."/>
            <person name="Rivero F."/>
            <person name="Putnam N.H."/>
            <person name="West C.M."/>
            <person name="Loomis W.F."/>
            <person name="Chisholm R.L."/>
            <person name="Shaulsky G."/>
            <person name="Strassmann J.E."/>
            <person name="Queller D.C."/>
            <person name="Kuspa A."/>
            <person name="Grigoriev I.V."/>
        </authorList>
    </citation>
    <scope>NUCLEOTIDE SEQUENCE [LARGE SCALE GENOMIC DNA]</scope>
    <source>
        <strain evidence="3">QSDP1</strain>
    </source>
</reference>
<proteinExistence type="predicted"/>